<organism evidence="1 2">
    <name type="scientific">Coemansia furcata</name>
    <dbReference type="NCBI Taxonomy" id="417177"/>
    <lineage>
        <taxon>Eukaryota</taxon>
        <taxon>Fungi</taxon>
        <taxon>Fungi incertae sedis</taxon>
        <taxon>Zoopagomycota</taxon>
        <taxon>Kickxellomycotina</taxon>
        <taxon>Kickxellomycetes</taxon>
        <taxon>Kickxellales</taxon>
        <taxon>Kickxellaceae</taxon>
        <taxon>Coemansia</taxon>
    </lineage>
</organism>
<sequence length="299" mass="32317">MLASDNAKEQSLGLCPADCAVQLPIVTPLYFEKSSDSTPEFMDFDILKTSFYHTLATCLPHALGTNLRKPTDDSSMSYLVTVNPTAPKLPPVTRHVDDECTIAAMRQSGFLPHVQPKVILCETAKVVRNPLGGDPLATLDIVYMSDGVGVLLTISHGIVDMGAYCRFIMEWGLVAKAMACGANNVPRGMDTDREKFWALVTEDAIPVSPTAFEEHLAGLNATGAVPAVADKAPASLFILSADAAAVKRLAQTRDIMCPGVSVPNFISAFLWRTVALSYPEARYAYFSSSLTIRNDPRFA</sequence>
<name>A0ACC1L5S3_9FUNG</name>
<accession>A0ACC1L5S3</accession>
<comment type="caution">
    <text evidence="1">The sequence shown here is derived from an EMBL/GenBank/DDBJ whole genome shotgun (WGS) entry which is preliminary data.</text>
</comment>
<reference evidence="1" key="1">
    <citation type="submission" date="2022-07" db="EMBL/GenBank/DDBJ databases">
        <title>Phylogenomic reconstructions and comparative analyses of Kickxellomycotina fungi.</title>
        <authorList>
            <person name="Reynolds N.K."/>
            <person name="Stajich J.E."/>
            <person name="Barry K."/>
            <person name="Grigoriev I.V."/>
            <person name="Crous P."/>
            <person name="Smith M.E."/>
        </authorList>
    </citation>
    <scope>NUCLEOTIDE SEQUENCE</scope>
    <source>
        <strain evidence="1">CBS 102833</strain>
    </source>
</reference>
<protein>
    <submittedName>
        <fullName evidence="1">Uncharacterized protein</fullName>
    </submittedName>
</protein>
<evidence type="ECO:0000313" key="1">
    <source>
        <dbReference type="EMBL" id="KAJ2801335.1"/>
    </source>
</evidence>
<feature type="non-terminal residue" evidence="1">
    <location>
        <position position="299"/>
    </location>
</feature>
<proteinExistence type="predicted"/>
<keyword evidence="2" id="KW-1185">Reference proteome</keyword>
<gene>
    <name evidence="1" type="ORF">H4S07_004966</name>
</gene>
<evidence type="ECO:0000313" key="2">
    <source>
        <dbReference type="Proteomes" id="UP001140096"/>
    </source>
</evidence>
<dbReference type="EMBL" id="JANBUP010002217">
    <property type="protein sequence ID" value="KAJ2801335.1"/>
    <property type="molecule type" value="Genomic_DNA"/>
</dbReference>
<dbReference type="Proteomes" id="UP001140096">
    <property type="component" value="Unassembled WGS sequence"/>
</dbReference>